<dbReference type="CDD" id="cd00082">
    <property type="entry name" value="HisKA"/>
    <property type="match status" value="1"/>
</dbReference>
<evidence type="ECO:0000256" key="10">
    <source>
        <dbReference type="ARBA" id="ARBA00023012"/>
    </source>
</evidence>
<keyword evidence="9" id="KW-1133">Transmembrane helix</keyword>
<dbReference type="GO" id="GO:0005524">
    <property type="term" value="F:ATP binding"/>
    <property type="evidence" value="ECO:0007669"/>
    <property type="project" value="UniProtKB-KW"/>
</dbReference>
<dbReference type="GO" id="GO:0000155">
    <property type="term" value="F:phosphorelay sensor kinase activity"/>
    <property type="evidence" value="ECO:0007669"/>
    <property type="project" value="InterPro"/>
</dbReference>
<evidence type="ECO:0000256" key="6">
    <source>
        <dbReference type="ARBA" id="ARBA00022692"/>
    </source>
</evidence>
<dbReference type="SUPFAM" id="SSF103190">
    <property type="entry name" value="Sensory domain-like"/>
    <property type="match status" value="2"/>
</dbReference>
<dbReference type="Gene3D" id="3.30.565.10">
    <property type="entry name" value="Histidine kinase-like ATPase, C-terminal domain"/>
    <property type="match status" value="1"/>
</dbReference>
<dbReference type="SMART" id="SM00387">
    <property type="entry name" value="HATPase_c"/>
    <property type="match status" value="1"/>
</dbReference>
<feature type="modified residue" description="4-aspartylphosphate" evidence="12">
    <location>
        <position position="650"/>
    </location>
</feature>
<dbReference type="EMBL" id="JACHET010000001">
    <property type="protein sequence ID" value="MBB6183986.1"/>
    <property type="molecule type" value="Genomic_DNA"/>
</dbReference>
<dbReference type="Pfam" id="PF01627">
    <property type="entry name" value="Hpt"/>
    <property type="match status" value="1"/>
</dbReference>
<dbReference type="CDD" id="cd16922">
    <property type="entry name" value="HATPase_EvgS-ArcB-TorS-like"/>
    <property type="match status" value="1"/>
</dbReference>
<dbReference type="Pfam" id="PF00072">
    <property type="entry name" value="Response_reg"/>
    <property type="match status" value="2"/>
</dbReference>
<dbReference type="SUPFAM" id="SSF47226">
    <property type="entry name" value="Histidine-containing phosphotransfer domain, HPT domain"/>
    <property type="match status" value="1"/>
</dbReference>
<keyword evidence="7" id="KW-0547">Nucleotide-binding</keyword>
<dbReference type="InterPro" id="IPR036890">
    <property type="entry name" value="HATPase_C_sf"/>
</dbReference>
<keyword evidence="4" id="KW-1003">Cell membrane</keyword>
<evidence type="ECO:0000313" key="16">
    <source>
        <dbReference type="Proteomes" id="UP000560000"/>
    </source>
</evidence>
<dbReference type="InterPro" id="IPR048760">
    <property type="entry name" value="VP0354-like_sensor_dom"/>
</dbReference>
<organism evidence="15 16">
    <name type="scientific">Oleiagrimonas soli</name>
    <dbReference type="NCBI Taxonomy" id="1543381"/>
    <lineage>
        <taxon>Bacteria</taxon>
        <taxon>Pseudomonadati</taxon>
        <taxon>Pseudomonadota</taxon>
        <taxon>Gammaproteobacteria</taxon>
        <taxon>Lysobacterales</taxon>
        <taxon>Rhodanobacteraceae</taxon>
        <taxon>Oleiagrimonas</taxon>
    </lineage>
</organism>
<name>A0A841KFM9_9GAMM</name>
<evidence type="ECO:0000256" key="5">
    <source>
        <dbReference type="ARBA" id="ARBA00022553"/>
    </source>
</evidence>
<dbReference type="Pfam" id="PF21623">
    <property type="entry name" value="HK_sensor_dom_bact"/>
    <property type="match status" value="1"/>
</dbReference>
<keyword evidence="6" id="KW-0812">Transmembrane</keyword>
<dbReference type="SUPFAM" id="SSF55874">
    <property type="entry name" value="ATPase domain of HSP90 chaperone/DNA topoisomerase II/histidine kinase"/>
    <property type="match status" value="1"/>
</dbReference>
<dbReference type="SMART" id="SM00448">
    <property type="entry name" value="REC"/>
    <property type="match status" value="2"/>
</dbReference>
<dbReference type="PROSITE" id="PS50109">
    <property type="entry name" value="HIS_KIN"/>
    <property type="match status" value="1"/>
</dbReference>
<evidence type="ECO:0000259" key="13">
    <source>
        <dbReference type="PROSITE" id="PS50109"/>
    </source>
</evidence>
<proteinExistence type="predicted"/>
<dbReference type="InterPro" id="IPR003594">
    <property type="entry name" value="HATPase_dom"/>
</dbReference>
<keyword evidence="15" id="KW-0808">Transferase</keyword>
<keyword evidence="10" id="KW-0902">Two-component regulatory system</keyword>
<dbReference type="PRINTS" id="PR00344">
    <property type="entry name" value="BCTRLSENSOR"/>
</dbReference>
<evidence type="ECO:0000256" key="7">
    <source>
        <dbReference type="ARBA" id="ARBA00022741"/>
    </source>
</evidence>
<evidence type="ECO:0000256" key="8">
    <source>
        <dbReference type="ARBA" id="ARBA00022840"/>
    </source>
</evidence>
<dbReference type="Pfam" id="PF02518">
    <property type="entry name" value="HATPase_c"/>
    <property type="match status" value="1"/>
</dbReference>
<dbReference type="InterPro" id="IPR011006">
    <property type="entry name" value="CheY-like_superfamily"/>
</dbReference>
<evidence type="ECO:0000256" key="2">
    <source>
        <dbReference type="ARBA" id="ARBA00004651"/>
    </source>
</evidence>
<evidence type="ECO:0000256" key="1">
    <source>
        <dbReference type="ARBA" id="ARBA00000085"/>
    </source>
</evidence>
<dbReference type="FunFam" id="3.30.565.10:FF:000010">
    <property type="entry name" value="Sensor histidine kinase RcsC"/>
    <property type="match status" value="1"/>
</dbReference>
<dbReference type="PANTHER" id="PTHR45339:SF1">
    <property type="entry name" value="HYBRID SIGNAL TRANSDUCTION HISTIDINE KINASE J"/>
    <property type="match status" value="1"/>
</dbReference>
<evidence type="ECO:0000256" key="3">
    <source>
        <dbReference type="ARBA" id="ARBA00012438"/>
    </source>
</evidence>
<dbReference type="Gene3D" id="3.30.450.20">
    <property type="entry name" value="PAS domain"/>
    <property type="match status" value="2"/>
</dbReference>
<dbReference type="InterPro" id="IPR003661">
    <property type="entry name" value="HisK_dim/P_dom"/>
</dbReference>
<protein>
    <recommendedName>
        <fullName evidence="3">histidine kinase</fullName>
        <ecNumber evidence="3">2.7.13.3</ecNumber>
    </recommendedName>
</protein>
<feature type="domain" description="Response regulatory" evidence="14">
    <location>
        <begin position="601"/>
        <end position="718"/>
    </location>
</feature>
<evidence type="ECO:0000313" key="15">
    <source>
        <dbReference type="EMBL" id="MBB6183986.1"/>
    </source>
</evidence>
<dbReference type="SUPFAM" id="SSF52172">
    <property type="entry name" value="CheY-like"/>
    <property type="match status" value="2"/>
</dbReference>
<comment type="caution">
    <text evidence="15">The sequence shown here is derived from an EMBL/GenBank/DDBJ whole genome shotgun (WGS) entry which is preliminary data.</text>
</comment>
<dbReference type="InterPro" id="IPR005467">
    <property type="entry name" value="His_kinase_dom"/>
</dbReference>
<dbReference type="InterPro" id="IPR001789">
    <property type="entry name" value="Sig_transdc_resp-reg_receiver"/>
</dbReference>
<dbReference type="OrthoDB" id="9797243at2"/>
<sequence length="1078" mass="118153">MIILVGGRLYANAELQATQHRYESDDREALQVAAYALNQKMTSAVTDVKYLADLPRLHLTAAAPSTDNLDLLAKNFAAYMNIRGNFDQVRWIDDSGHERLRLNFVNGRAQRVPDDALQNKADRPYFTDTMGLTGKAIYVSPLDLNVEHGRIEVPHKPVIRLATPVLDPQHQRHGILVVNYLGDRLLDTFVRAPGSKGKRLMLVNANGYWIRGPTQQDEWGFMFGRKITLGTSHPELWNAVRTGSSGQFSRKDGLWSWRVIHPVGDVDSGFRSDAGTPVSIHTQGTYAWYALLNLPPDTLAEARHRIWTSTALVMGFGFLCALLVNLWVARSQLKIARLNENLEERARAAEVASEAKANFLANMSHEVRTPMNAILGLAYLLEKSELPSEARKLVRKIRGAGRSLLGIVNDILDFSKIEAGRLKLEHVEFRLSEVLDNVSTVMSSTAVDKELDLIVSPPLGVDHLLGDALRLEQILINLTSNAIKFTQSGHVEIKINVEPSEPDADPQSVQLRFAVLDTGIGITAEQQKEIFAPFTQADDSTTRRFGGTGLGLAITRQLVAMMGGELHVQSMPGIGSEFWFALRFDRAQVSQPSAPEMVHVDVLMADDNPMARDALRITALSLGWNPKLASSGDDAIRLAADNRCDVIVLDWMMPGTDGLAAASAIRRQARNGRLPIIIMVTAHSREALLAAPGYEAVDAILAKPVTASSLYDTVATAMRKHHVDDDKPAPPPIQHMRLQGLRILVVDDSDINRDIAKRIFAGEGADVALAEDGRQAIDWLQAHVEDVDVVLMDIQMPVMDGCEATRIIRSTPSLAALPVIALTAGAFKSHQAAAREAGVDDFISKPFDVDSAIALIRGICAHQTAAHPATGARPRTEHHAIRATHGKLPGLDVERGLTLWLEEDVYRKYLRKFAREHGADFIESMRRATASEAAGMAHKIAGTAGHLALVDVAEIARGMERALRDGESGTADVERLREALETARTSIARYAPESPAETDANDDADIDRDAVTALLREALAVLSRDTTQGMRPLLAELDKRLPAGRMRDLRTCVENFDFRGGEAAVRALAAELSIMEGI</sequence>
<evidence type="ECO:0000256" key="4">
    <source>
        <dbReference type="ARBA" id="ARBA00022475"/>
    </source>
</evidence>
<keyword evidence="8" id="KW-0067">ATP-binding</keyword>
<keyword evidence="11" id="KW-0472">Membrane</keyword>
<evidence type="ECO:0000259" key="14">
    <source>
        <dbReference type="PROSITE" id="PS50110"/>
    </source>
</evidence>
<dbReference type="PANTHER" id="PTHR45339">
    <property type="entry name" value="HYBRID SIGNAL TRANSDUCTION HISTIDINE KINASE J"/>
    <property type="match status" value="1"/>
</dbReference>
<dbReference type="AlphaFoldDB" id="A0A841KFM9"/>
<accession>A0A841KFM9</accession>
<comment type="subcellular location">
    <subcellularLocation>
        <location evidence="2">Cell membrane</location>
        <topology evidence="2">Multi-pass membrane protein</topology>
    </subcellularLocation>
</comment>
<keyword evidence="15" id="KW-0418">Kinase</keyword>
<evidence type="ECO:0000256" key="9">
    <source>
        <dbReference type="ARBA" id="ARBA00022989"/>
    </source>
</evidence>
<dbReference type="PROSITE" id="PS50110">
    <property type="entry name" value="RESPONSE_REGULATORY"/>
    <property type="match status" value="2"/>
</dbReference>
<dbReference type="InterPro" id="IPR036097">
    <property type="entry name" value="HisK_dim/P_sf"/>
</dbReference>
<feature type="modified residue" description="4-aspartylphosphate" evidence="12">
    <location>
        <position position="793"/>
    </location>
</feature>
<dbReference type="SMART" id="SM00388">
    <property type="entry name" value="HisKA"/>
    <property type="match status" value="1"/>
</dbReference>
<dbReference type="Proteomes" id="UP000560000">
    <property type="component" value="Unassembled WGS sequence"/>
</dbReference>
<keyword evidence="5 12" id="KW-0597">Phosphoprotein</keyword>
<feature type="domain" description="Histidine kinase" evidence="13">
    <location>
        <begin position="362"/>
        <end position="586"/>
    </location>
</feature>
<feature type="domain" description="Response regulatory" evidence="14">
    <location>
        <begin position="742"/>
        <end position="860"/>
    </location>
</feature>
<dbReference type="InterPro" id="IPR036641">
    <property type="entry name" value="HPT_dom_sf"/>
</dbReference>
<reference evidence="15 16" key="1">
    <citation type="submission" date="2020-08" db="EMBL/GenBank/DDBJ databases">
        <title>Genomic Encyclopedia of Type Strains, Phase IV (KMG-IV): sequencing the most valuable type-strain genomes for metagenomic binning, comparative biology and taxonomic classification.</title>
        <authorList>
            <person name="Goeker M."/>
        </authorList>
    </citation>
    <scope>NUCLEOTIDE SEQUENCE [LARGE SCALE GENOMIC DNA]</scope>
    <source>
        <strain evidence="15 16">DSM 107085</strain>
    </source>
</reference>
<dbReference type="InterPro" id="IPR029151">
    <property type="entry name" value="Sensor-like_sf"/>
</dbReference>
<comment type="catalytic activity">
    <reaction evidence="1">
        <text>ATP + protein L-histidine = ADP + protein N-phospho-L-histidine.</text>
        <dbReference type="EC" id="2.7.13.3"/>
    </reaction>
</comment>
<dbReference type="Gene3D" id="3.40.50.2300">
    <property type="match status" value="2"/>
</dbReference>
<dbReference type="Pfam" id="PF00512">
    <property type="entry name" value="HisKA"/>
    <property type="match status" value="1"/>
</dbReference>
<dbReference type="InterPro" id="IPR004358">
    <property type="entry name" value="Sig_transdc_His_kin-like_C"/>
</dbReference>
<dbReference type="SUPFAM" id="SSF47384">
    <property type="entry name" value="Homodimeric domain of signal transducing histidine kinase"/>
    <property type="match status" value="1"/>
</dbReference>
<gene>
    <name evidence="15" type="ORF">HNQ86_001331</name>
</gene>
<dbReference type="Gene3D" id="1.10.287.130">
    <property type="match status" value="1"/>
</dbReference>
<dbReference type="CDD" id="cd17546">
    <property type="entry name" value="REC_hyHK_CKI1_RcsC-like"/>
    <property type="match status" value="2"/>
</dbReference>
<dbReference type="Gene3D" id="1.20.120.160">
    <property type="entry name" value="HPT domain"/>
    <property type="match status" value="1"/>
</dbReference>
<dbReference type="RefSeq" id="WP_161782323.1">
    <property type="nucleotide sequence ID" value="NZ_JACHET010000001.1"/>
</dbReference>
<evidence type="ECO:0000256" key="11">
    <source>
        <dbReference type="ARBA" id="ARBA00023136"/>
    </source>
</evidence>
<dbReference type="EC" id="2.7.13.3" evidence="3"/>
<dbReference type="GO" id="GO:0005886">
    <property type="term" value="C:plasma membrane"/>
    <property type="evidence" value="ECO:0007669"/>
    <property type="project" value="UniProtKB-SubCell"/>
</dbReference>
<dbReference type="InterPro" id="IPR008207">
    <property type="entry name" value="Sig_transdc_His_kin_Hpt_dom"/>
</dbReference>
<evidence type="ECO:0000256" key="12">
    <source>
        <dbReference type="PROSITE-ProRule" id="PRU00169"/>
    </source>
</evidence>